<sequence length="171" mass="18449">MLERDRWAMRASASPGRRPRRRAATVVLDSDEHADPDRRRYFLSSLQPSGDYEAVIVAITDGSSRRYFSSRDGSHFIEVDELSFEQRRKSGTRSLLEIGEHELRELEGALIFVRPLDGRDPIAEVAAAKKASLEATRPLAIVPVTAPGAVDATTDAAAGGSADALGSGADA</sequence>
<name>A0A4Q2J180_9MICO</name>
<dbReference type="Proteomes" id="UP000292881">
    <property type="component" value="Unassembled WGS sequence"/>
</dbReference>
<dbReference type="AlphaFoldDB" id="A0A4Q2J180"/>
<organism evidence="2 3">
    <name type="scientific">Agromyces binzhouensis</name>
    <dbReference type="NCBI Taxonomy" id="1817495"/>
    <lineage>
        <taxon>Bacteria</taxon>
        <taxon>Bacillati</taxon>
        <taxon>Actinomycetota</taxon>
        <taxon>Actinomycetes</taxon>
        <taxon>Micrococcales</taxon>
        <taxon>Microbacteriaceae</taxon>
        <taxon>Agromyces</taxon>
    </lineage>
</organism>
<dbReference type="RefSeq" id="WP_165308454.1">
    <property type="nucleotide sequence ID" value="NZ_SDPL01000816.1"/>
</dbReference>
<evidence type="ECO:0000256" key="1">
    <source>
        <dbReference type="SAM" id="MobiDB-lite"/>
    </source>
</evidence>
<protein>
    <submittedName>
        <fullName evidence="2">Uncharacterized protein</fullName>
    </submittedName>
</protein>
<keyword evidence="3" id="KW-1185">Reference proteome</keyword>
<feature type="non-terminal residue" evidence="2">
    <location>
        <position position="171"/>
    </location>
</feature>
<gene>
    <name evidence="2" type="ORF">ESO86_18420</name>
</gene>
<comment type="caution">
    <text evidence="2">The sequence shown here is derived from an EMBL/GenBank/DDBJ whole genome shotgun (WGS) entry which is preliminary data.</text>
</comment>
<feature type="region of interest" description="Disordered" evidence="1">
    <location>
        <begin position="1"/>
        <end position="32"/>
    </location>
</feature>
<evidence type="ECO:0000313" key="3">
    <source>
        <dbReference type="Proteomes" id="UP000292881"/>
    </source>
</evidence>
<reference evidence="2 3" key="1">
    <citation type="submission" date="2019-01" db="EMBL/GenBank/DDBJ databases">
        <authorList>
            <person name="Li J."/>
        </authorList>
    </citation>
    <scope>NUCLEOTIDE SEQUENCE [LARGE SCALE GENOMIC DNA]</scope>
    <source>
        <strain evidence="2 3">CGMCC 4.7180</strain>
    </source>
</reference>
<proteinExistence type="predicted"/>
<dbReference type="EMBL" id="SDPL01000816">
    <property type="protein sequence ID" value="RXZ37420.1"/>
    <property type="molecule type" value="Genomic_DNA"/>
</dbReference>
<accession>A0A4Q2J180</accession>
<evidence type="ECO:0000313" key="2">
    <source>
        <dbReference type="EMBL" id="RXZ37420.1"/>
    </source>
</evidence>